<dbReference type="Gene3D" id="3.30.360.10">
    <property type="entry name" value="Dihydrodipicolinate Reductase, domain 2"/>
    <property type="match status" value="1"/>
</dbReference>
<evidence type="ECO:0000313" key="2">
    <source>
        <dbReference type="Proteomes" id="UP001144280"/>
    </source>
</evidence>
<sequence>MTTFALAGFGFRAAAFHRVARALPQVRCVGAVVRAPGNRTLPVPAYGDLTECVREARPDFLVTAVPWTANPGIIADAVALGLPVLAETPPAADLPGLRALWAAVGGSGLVQVAEQYLLMPGHAARLAAVRSGVIGAPTQVQVSSTQQYHAVSLIRGLLGAGHAPARVRAVRTVAPLLDPLDRAGWTDDPRPKQATTTIATLHFDGGGSGVYDFTTGQTRNLLRFRRLLVRGTHGELSDDEIVHMPAPQTITRTPMVRRQSGHDLDLNGFDTETIALGAQVLYRNPYPGCRFNDDEIATATLLDAMAAWVRGAGPPPYPLADGAQDHLLALAIEQAADTGQEITTTTEAWSAE</sequence>
<dbReference type="RefSeq" id="WP_281903763.1">
    <property type="nucleotide sequence ID" value="NZ_BSDI01000057.1"/>
</dbReference>
<name>A0ABQ5R9L4_9ACTN</name>
<gene>
    <name evidence="1" type="ORF">Pa4123_75490</name>
</gene>
<evidence type="ECO:0000313" key="1">
    <source>
        <dbReference type="EMBL" id="GLI02271.1"/>
    </source>
</evidence>
<organism evidence="1 2">
    <name type="scientific">Phytohabitans aurantiacus</name>
    <dbReference type="NCBI Taxonomy" id="3016789"/>
    <lineage>
        <taxon>Bacteria</taxon>
        <taxon>Bacillati</taxon>
        <taxon>Actinomycetota</taxon>
        <taxon>Actinomycetes</taxon>
        <taxon>Micromonosporales</taxon>
        <taxon>Micromonosporaceae</taxon>
    </lineage>
</organism>
<comment type="caution">
    <text evidence="1">The sequence shown here is derived from an EMBL/GenBank/DDBJ whole genome shotgun (WGS) entry which is preliminary data.</text>
</comment>
<accession>A0ABQ5R9L4</accession>
<dbReference type="InterPro" id="IPR036291">
    <property type="entry name" value="NAD(P)-bd_dom_sf"/>
</dbReference>
<proteinExistence type="predicted"/>
<evidence type="ECO:0008006" key="3">
    <source>
        <dbReference type="Google" id="ProtNLM"/>
    </source>
</evidence>
<protein>
    <recommendedName>
        <fullName evidence="3">Gfo/Idh/MocA-like oxidoreductase N-terminal domain-containing protein</fullName>
    </recommendedName>
</protein>
<dbReference type="Proteomes" id="UP001144280">
    <property type="component" value="Unassembled WGS sequence"/>
</dbReference>
<dbReference type="SUPFAM" id="SSF51735">
    <property type="entry name" value="NAD(P)-binding Rossmann-fold domains"/>
    <property type="match status" value="1"/>
</dbReference>
<dbReference type="Gene3D" id="3.40.50.720">
    <property type="entry name" value="NAD(P)-binding Rossmann-like Domain"/>
    <property type="match status" value="1"/>
</dbReference>
<keyword evidence="2" id="KW-1185">Reference proteome</keyword>
<dbReference type="EMBL" id="BSDI01000057">
    <property type="protein sequence ID" value="GLI02271.1"/>
    <property type="molecule type" value="Genomic_DNA"/>
</dbReference>
<reference evidence="1" key="1">
    <citation type="submission" date="2022-12" db="EMBL/GenBank/DDBJ databases">
        <title>New Phytohabitans aurantiacus sp. RD004123 nov., an actinomycete isolated from soil.</title>
        <authorList>
            <person name="Triningsih D.W."/>
            <person name="Harunari E."/>
            <person name="Igarashi Y."/>
        </authorList>
    </citation>
    <scope>NUCLEOTIDE SEQUENCE</scope>
    <source>
        <strain evidence="1">RD004123</strain>
    </source>
</reference>